<dbReference type="GO" id="GO:0016139">
    <property type="term" value="P:glycoside catabolic process"/>
    <property type="evidence" value="ECO:0007669"/>
    <property type="project" value="TreeGrafter"/>
</dbReference>
<dbReference type="InterPro" id="IPR000933">
    <property type="entry name" value="Glyco_hydro_29"/>
</dbReference>
<dbReference type="InterPro" id="IPR013780">
    <property type="entry name" value="Glyco_hydro_b"/>
</dbReference>
<keyword evidence="6" id="KW-0326">Glycosidase</keyword>
<dbReference type="PANTHER" id="PTHR10030">
    <property type="entry name" value="ALPHA-L-FUCOSIDASE"/>
    <property type="match status" value="1"/>
</dbReference>
<dbReference type="PRINTS" id="PR00741">
    <property type="entry name" value="GLHYDRLASE29"/>
</dbReference>
<evidence type="ECO:0000256" key="6">
    <source>
        <dbReference type="ARBA" id="ARBA00023295"/>
    </source>
</evidence>
<organism evidence="9 10">
    <name type="scientific">Sphingomonas sanxanigenens</name>
    <dbReference type="NCBI Taxonomy" id="397260"/>
    <lineage>
        <taxon>Bacteria</taxon>
        <taxon>Pseudomonadati</taxon>
        <taxon>Pseudomonadota</taxon>
        <taxon>Alphaproteobacteria</taxon>
        <taxon>Sphingomonadales</taxon>
        <taxon>Sphingomonadaceae</taxon>
        <taxon>Sphingomonas</taxon>
    </lineage>
</organism>
<dbReference type="Gene3D" id="3.20.20.80">
    <property type="entry name" value="Glycosidases"/>
    <property type="match status" value="1"/>
</dbReference>
<dbReference type="PROSITE" id="PS51318">
    <property type="entry name" value="TAT"/>
    <property type="match status" value="1"/>
</dbReference>
<dbReference type="SUPFAM" id="SSF51445">
    <property type="entry name" value="(Trans)glycosidases"/>
    <property type="match status" value="1"/>
</dbReference>
<protein>
    <recommendedName>
        <fullName evidence="3">alpha-L-fucosidase</fullName>
        <ecNumber evidence="3">3.2.1.51</ecNumber>
    </recommendedName>
</protein>
<reference evidence="9 10" key="1">
    <citation type="submission" date="2017-08" db="EMBL/GenBank/DDBJ databases">
        <title>Infants hospitalized years apart are colonized by the same room-sourced microbial strains.</title>
        <authorList>
            <person name="Brooks B."/>
            <person name="Olm M.R."/>
            <person name="Firek B.A."/>
            <person name="Baker R."/>
            <person name="Thomas B.C."/>
            <person name="Morowitz M.J."/>
            <person name="Banfield J.F."/>
        </authorList>
    </citation>
    <scope>NUCLEOTIDE SEQUENCE [LARGE SCALE GENOMIC DNA]</scope>
    <source>
        <strain evidence="9">S2_018_000_R2_101</strain>
    </source>
</reference>
<feature type="domain" description="Glycoside hydrolase family 29 N-terminal" evidence="8">
    <location>
        <begin position="51"/>
        <end position="364"/>
    </location>
</feature>
<comment type="function">
    <text evidence="1">Alpha-L-fucosidase is responsible for hydrolyzing the alpha-1,6-linked fucose joined to the reducing-end N-acetylglucosamine of the carbohydrate moieties of glycoproteins.</text>
</comment>
<evidence type="ECO:0000256" key="3">
    <source>
        <dbReference type="ARBA" id="ARBA00012662"/>
    </source>
</evidence>
<evidence type="ECO:0000313" key="9">
    <source>
        <dbReference type="EMBL" id="PZO91932.1"/>
    </source>
</evidence>
<dbReference type="InterPro" id="IPR057739">
    <property type="entry name" value="Glyco_hydro_29_N"/>
</dbReference>
<evidence type="ECO:0000256" key="7">
    <source>
        <dbReference type="SAM" id="SignalP"/>
    </source>
</evidence>
<feature type="signal peptide" evidence="7">
    <location>
        <begin position="1"/>
        <end position="26"/>
    </location>
</feature>
<dbReference type="PANTHER" id="PTHR10030:SF37">
    <property type="entry name" value="ALPHA-L-FUCOSIDASE-RELATED"/>
    <property type="match status" value="1"/>
</dbReference>
<dbReference type="EMBL" id="QFNN01000003">
    <property type="protein sequence ID" value="PZO91932.1"/>
    <property type="molecule type" value="Genomic_DNA"/>
</dbReference>
<evidence type="ECO:0000256" key="5">
    <source>
        <dbReference type="ARBA" id="ARBA00022801"/>
    </source>
</evidence>
<dbReference type="GO" id="GO:0006004">
    <property type="term" value="P:fucose metabolic process"/>
    <property type="evidence" value="ECO:0007669"/>
    <property type="project" value="InterPro"/>
</dbReference>
<evidence type="ECO:0000259" key="8">
    <source>
        <dbReference type="Pfam" id="PF01120"/>
    </source>
</evidence>
<evidence type="ECO:0000313" key="10">
    <source>
        <dbReference type="Proteomes" id="UP000249066"/>
    </source>
</evidence>
<dbReference type="PROSITE" id="PS51257">
    <property type="entry name" value="PROKAR_LIPOPROTEIN"/>
    <property type="match status" value="1"/>
</dbReference>
<feature type="chain" id="PRO_5016089299" description="alpha-L-fucosidase" evidence="7">
    <location>
        <begin position="27"/>
        <end position="620"/>
    </location>
</feature>
<dbReference type="GO" id="GO:0005764">
    <property type="term" value="C:lysosome"/>
    <property type="evidence" value="ECO:0007669"/>
    <property type="project" value="TreeGrafter"/>
</dbReference>
<sequence>MRLTGRRLLLALLAAGGGLAACSAAAAPVRPGLADENPIASLQPLPAKTPDAATAKALERFNRDRFAMFIHWGLYSQAGGIMRGERYYGLSEWIMKNSKTPTAEYLAMAKDFNPTEFDAREWIRTAKAAGVKYIVITTKHHEGFAMFDSKASNHTITKMTPFKRDPLKELADAAAAEGIGLGFYYSQFQDWTEPNGGGNDWEFDPGKVKFDTYFNQKVIPQVTELLTKYGKLREIWFDTPGTMGAEYSKRLYELVKRYQPDCLVNSRIGNGYGDYTSPPDSEVLPASLARDDWEAVFTHNDSWGYSKFDHDFKSTSDLIYLLALSASRGGNFMINMGPDEKGRFPAAATERLLRVGKWLGVNGESIFGTDRSPIPQTPWGVVTQKPGAMYLHIFNKPADHVVVVPDMAGVKVQSASLLADGRALATATRDDEALITLPADLPAERDVVVKLTIEGKPAADASGPALISAAFGMQALDVADARREGDGLELVMLRTTTYMHDYRKFYTVTGLNDPSRSLSWKVRVDAPGDYHLDLQYAAIEGQEGRAGTVVAAGQTLTFKSLPGAPIRRSGVARIAPTQLIDHPIGTIHFAAPGTYDIKVAPETSGPDLFHLRAALLTPVD</sequence>
<dbReference type="AlphaFoldDB" id="A0A2W5AF33"/>
<comment type="similarity">
    <text evidence="2">Belongs to the glycosyl hydrolase 29 family.</text>
</comment>
<dbReference type="GO" id="GO:0004560">
    <property type="term" value="F:alpha-L-fucosidase activity"/>
    <property type="evidence" value="ECO:0007669"/>
    <property type="project" value="InterPro"/>
</dbReference>
<dbReference type="Pfam" id="PF01120">
    <property type="entry name" value="Alpha_L_fucos"/>
    <property type="match status" value="1"/>
</dbReference>
<comment type="caution">
    <text evidence="9">The sequence shown here is derived from an EMBL/GenBank/DDBJ whole genome shotgun (WGS) entry which is preliminary data.</text>
</comment>
<evidence type="ECO:0000256" key="1">
    <source>
        <dbReference type="ARBA" id="ARBA00004071"/>
    </source>
</evidence>
<name>A0A2W5AF33_9SPHN</name>
<keyword evidence="5" id="KW-0378">Hydrolase</keyword>
<dbReference type="Gene3D" id="2.60.40.1180">
    <property type="entry name" value="Golgi alpha-mannosidase II"/>
    <property type="match status" value="1"/>
</dbReference>
<keyword evidence="4 7" id="KW-0732">Signal</keyword>
<dbReference type="InterPro" id="IPR006311">
    <property type="entry name" value="TAT_signal"/>
</dbReference>
<dbReference type="Proteomes" id="UP000249066">
    <property type="component" value="Unassembled WGS sequence"/>
</dbReference>
<proteinExistence type="inferred from homology"/>
<accession>A0A2W5AF33</accession>
<dbReference type="EC" id="3.2.1.51" evidence="3"/>
<evidence type="ECO:0000256" key="2">
    <source>
        <dbReference type="ARBA" id="ARBA00007951"/>
    </source>
</evidence>
<gene>
    <name evidence="9" type="ORF">DI623_01705</name>
</gene>
<dbReference type="InterPro" id="IPR016286">
    <property type="entry name" value="FUC_metazoa-typ"/>
</dbReference>
<dbReference type="InterPro" id="IPR017853">
    <property type="entry name" value="GH"/>
</dbReference>
<dbReference type="SMART" id="SM00812">
    <property type="entry name" value="Alpha_L_fucos"/>
    <property type="match status" value="1"/>
</dbReference>
<evidence type="ECO:0000256" key="4">
    <source>
        <dbReference type="ARBA" id="ARBA00022729"/>
    </source>
</evidence>